<evidence type="ECO:0000313" key="3">
    <source>
        <dbReference type="Proteomes" id="UP000224080"/>
    </source>
</evidence>
<reference evidence="2 3" key="1">
    <citation type="submission" date="2017-10" db="EMBL/GenBank/DDBJ databases">
        <title>Comparative genomics in systemic dimorphic fungi from Ajellomycetaceae.</title>
        <authorList>
            <person name="Munoz J.F."/>
            <person name="Mcewen J.G."/>
            <person name="Clay O.K."/>
            <person name="Cuomo C.A."/>
        </authorList>
    </citation>
    <scope>NUCLEOTIDE SEQUENCE [LARGE SCALE GENOMIC DNA]</scope>
    <source>
        <strain evidence="2 3">UAMH130</strain>
    </source>
</reference>
<protein>
    <submittedName>
        <fullName evidence="2">Uncharacterized protein</fullName>
    </submittedName>
</protein>
<keyword evidence="1" id="KW-0472">Membrane</keyword>
<proteinExistence type="predicted"/>
<sequence length="345" mass="38034">MQAKANIKFAGAPDNREWPRLGKIAQRKETRMAEVRLATSPSIGAWPDPNMFSHSPDIIFALLAHFVELFLVAGTSCAAQLRWRQQNKSTKLSLAVQRCGSPSFTFKVLLPSRHSSLCPIRTLKGWLWQECCRGFFGVHSIHGHKRRLDLIGIPSFLISWLLSFTLPHSNSDDKAQTTPKFHFTNVFLYSFLSQGVAAPSNDLGCIRQPPTGSSSRMRTVRAQNLQRGRDAGQRPALKARSAATTNVVCALRPVENARSNIATQLNAVGKHALQARCAVIPAVESALLLVGSVLSNFANKVKTTLETGTKMIQSCSGMLTFMVMNFYFLVAGSFGRGKRLQLFGF</sequence>
<keyword evidence="1" id="KW-1133">Transmembrane helix</keyword>
<feature type="transmembrane region" description="Helical" evidence="1">
    <location>
        <begin position="311"/>
        <end position="330"/>
    </location>
</feature>
<keyword evidence="3" id="KW-1185">Reference proteome</keyword>
<feature type="transmembrane region" description="Helical" evidence="1">
    <location>
        <begin position="58"/>
        <end position="81"/>
    </location>
</feature>
<dbReference type="Proteomes" id="UP000224080">
    <property type="component" value="Unassembled WGS sequence"/>
</dbReference>
<dbReference type="AlphaFoldDB" id="A0A2B7X0X0"/>
<dbReference type="STRING" id="2060905.A0A2B7X0X0"/>
<gene>
    <name evidence="2" type="ORF">GX51_04658</name>
</gene>
<dbReference type="OrthoDB" id="10605443at2759"/>
<accession>A0A2B7X0X0</accession>
<organism evidence="2 3">
    <name type="scientific">Blastomyces parvus</name>
    <dbReference type="NCBI Taxonomy" id="2060905"/>
    <lineage>
        <taxon>Eukaryota</taxon>
        <taxon>Fungi</taxon>
        <taxon>Dikarya</taxon>
        <taxon>Ascomycota</taxon>
        <taxon>Pezizomycotina</taxon>
        <taxon>Eurotiomycetes</taxon>
        <taxon>Eurotiomycetidae</taxon>
        <taxon>Onygenales</taxon>
        <taxon>Ajellomycetaceae</taxon>
        <taxon>Blastomyces</taxon>
    </lineage>
</organism>
<evidence type="ECO:0000313" key="2">
    <source>
        <dbReference type="EMBL" id="PGH02490.1"/>
    </source>
</evidence>
<keyword evidence="1" id="KW-0812">Transmembrane</keyword>
<name>A0A2B7X0X0_9EURO</name>
<comment type="caution">
    <text evidence="2">The sequence shown here is derived from an EMBL/GenBank/DDBJ whole genome shotgun (WGS) entry which is preliminary data.</text>
</comment>
<evidence type="ECO:0000256" key="1">
    <source>
        <dbReference type="SAM" id="Phobius"/>
    </source>
</evidence>
<dbReference type="EMBL" id="PDNC01000059">
    <property type="protein sequence ID" value="PGH02490.1"/>
    <property type="molecule type" value="Genomic_DNA"/>
</dbReference>